<proteinExistence type="predicted"/>
<protein>
    <submittedName>
        <fullName evidence="1">Uncharacterized protein</fullName>
    </submittedName>
</protein>
<sequence length="113" mass="12632">MHVFLVESVDFLAGTWYSQSSEIAFPIKMSSGLVTCIATHRVISEINKTLFRPECLFIAQDVQLCLPNAWLFWGRFVDVLAGAWCAESSEIAFPITSALVEATRRGVKSFLDK</sequence>
<dbReference type="AlphaFoldDB" id="A0AAV4RN54"/>
<dbReference type="EMBL" id="BPLR01008160">
    <property type="protein sequence ID" value="GIY22529.1"/>
    <property type="molecule type" value="Genomic_DNA"/>
</dbReference>
<evidence type="ECO:0000313" key="1">
    <source>
        <dbReference type="EMBL" id="GIY22529.1"/>
    </source>
</evidence>
<organism evidence="1 2">
    <name type="scientific">Caerostris extrusa</name>
    <name type="common">Bark spider</name>
    <name type="synonym">Caerostris bankana</name>
    <dbReference type="NCBI Taxonomy" id="172846"/>
    <lineage>
        <taxon>Eukaryota</taxon>
        <taxon>Metazoa</taxon>
        <taxon>Ecdysozoa</taxon>
        <taxon>Arthropoda</taxon>
        <taxon>Chelicerata</taxon>
        <taxon>Arachnida</taxon>
        <taxon>Araneae</taxon>
        <taxon>Araneomorphae</taxon>
        <taxon>Entelegynae</taxon>
        <taxon>Araneoidea</taxon>
        <taxon>Araneidae</taxon>
        <taxon>Caerostris</taxon>
    </lineage>
</organism>
<dbReference type="Proteomes" id="UP001054945">
    <property type="component" value="Unassembled WGS sequence"/>
</dbReference>
<name>A0AAV4RN54_CAEEX</name>
<gene>
    <name evidence="1" type="ORF">CEXT_289361</name>
</gene>
<keyword evidence="2" id="KW-1185">Reference proteome</keyword>
<reference evidence="1 2" key="1">
    <citation type="submission" date="2021-06" db="EMBL/GenBank/DDBJ databases">
        <title>Caerostris extrusa draft genome.</title>
        <authorList>
            <person name="Kono N."/>
            <person name="Arakawa K."/>
        </authorList>
    </citation>
    <scope>NUCLEOTIDE SEQUENCE [LARGE SCALE GENOMIC DNA]</scope>
</reference>
<comment type="caution">
    <text evidence="1">The sequence shown here is derived from an EMBL/GenBank/DDBJ whole genome shotgun (WGS) entry which is preliminary data.</text>
</comment>
<accession>A0AAV4RN54</accession>
<evidence type="ECO:0000313" key="2">
    <source>
        <dbReference type="Proteomes" id="UP001054945"/>
    </source>
</evidence>